<proteinExistence type="predicted"/>
<dbReference type="InterPro" id="IPR047650">
    <property type="entry name" value="Transpos_IS110"/>
</dbReference>
<evidence type="ECO:0000259" key="1">
    <source>
        <dbReference type="Pfam" id="PF02371"/>
    </source>
</evidence>
<dbReference type="PANTHER" id="PTHR33055">
    <property type="entry name" value="TRANSPOSASE FOR INSERTION SEQUENCE ELEMENT IS1111A"/>
    <property type="match status" value="1"/>
</dbReference>
<evidence type="ECO:0000313" key="2">
    <source>
        <dbReference type="EMBL" id="CAA9499593.1"/>
    </source>
</evidence>
<dbReference type="EMBL" id="CADCVK010000369">
    <property type="protein sequence ID" value="CAA9499593.1"/>
    <property type="molecule type" value="Genomic_DNA"/>
</dbReference>
<dbReference type="InterPro" id="IPR003346">
    <property type="entry name" value="Transposase_20"/>
</dbReference>
<dbReference type="Pfam" id="PF02371">
    <property type="entry name" value="Transposase_20"/>
    <property type="match status" value="1"/>
</dbReference>
<protein>
    <submittedName>
        <fullName evidence="2">Mobile element protein</fullName>
    </submittedName>
</protein>
<feature type="domain" description="Transposase IS116/IS110/IS902 C-terminal" evidence="1">
    <location>
        <begin position="250"/>
        <end position="327"/>
    </location>
</feature>
<dbReference type="GO" id="GO:0004803">
    <property type="term" value="F:transposase activity"/>
    <property type="evidence" value="ECO:0007669"/>
    <property type="project" value="InterPro"/>
</dbReference>
<dbReference type="GO" id="GO:0006313">
    <property type="term" value="P:DNA transposition"/>
    <property type="evidence" value="ECO:0007669"/>
    <property type="project" value="InterPro"/>
</dbReference>
<dbReference type="NCBIfam" id="NF033542">
    <property type="entry name" value="transpos_IS110"/>
    <property type="match status" value="1"/>
</dbReference>
<organism evidence="2">
    <name type="scientific">uncultured Rubrobacteraceae bacterium</name>
    <dbReference type="NCBI Taxonomy" id="349277"/>
    <lineage>
        <taxon>Bacteria</taxon>
        <taxon>Bacillati</taxon>
        <taxon>Actinomycetota</taxon>
        <taxon>Rubrobacteria</taxon>
        <taxon>Rubrobacterales</taxon>
        <taxon>Rubrobacteraceae</taxon>
        <taxon>environmental samples</taxon>
    </lineage>
</organism>
<accession>A0A6J4SHK1</accession>
<reference evidence="2" key="1">
    <citation type="submission" date="2020-02" db="EMBL/GenBank/DDBJ databases">
        <authorList>
            <person name="Meier V. D."/>
        </authorList>
    </citation>
    <scope>NUCLEOTIDE SEQUENCE</scope>
    <source>
        <strain evidence="2">AVDCRST_MAG12</strain>
    </source>
</reference>
<dbReference type="AlphaFoldDB" id="A0A6J4SHK1"/>
<dbReference type="GO" id="GO:0003677">
    <property type="term" value="F:DNA binding"/>
    <property type="evidence" value="ECO:0007669"/>
    <property type="project" value="InterPro"/>
</dbReference>
<name>A0A6J4SHK1_9ACTN</name>
<dbReference type="PANTHER" id="PTHR33055:SF3">
    <property type="entry name" value="PUTATIVE TRANSPOSASE FOR IS117-RELATED"/>
    <property type="match status" value="1"/>
</dbReference>
<sequence length="379" mass="42487">MDAIPRTPALTDTASATLFVALELSRSTWLVAVHSPAIDKVGQHRLAGGDTEGLLELVTRKRMQAEEKLGRPVRVACCFEAGYDGFWLHRWLCSHGIENRVLDAASILVDRRARRAKTDRLDVAGLLRTLMALERGETQVCRVVHVPSPEQEDARRRSRERSRLVTERGQHTSRIKGLLMTQGIRDFEPTRSDWQARLEALRTPDGQPLAPCLRAELLRECRRLRQVMEMVAEVEAEQKAVAAAEDGVAARLARLRGIGGTFAAVLGNEVFFRDFRNRREVGAYLGLAPSPWRSGQVERDQGIAKSGNPWARHTAIELAWLWLRYQPGSALARWFHERVAGGKGRMRRIMIVAMARKLIVALWRYVTTGAVPEGAALKA</sequence>
<gene>
    <name evidence="2" type="ORF">AVDCRST_MAG12-2529</name>
</gene>